<dbReference type="VEuPathDB" id="TriTrypDB:TEOVI_000295100"/>
<dbReference type="PANTHER" id="PTHR37028:SF8">
    <property type="entry name" value="200 KDA ANTIGEN P200"/>
    <property type="match status" value="1"/>
</dbReference>
<comment type="caution">
    <text evidence="3">The sequence shown here is derived from an EMBL/GenBank/DDBJ whole genome shotgun (WGS) entry which is preliminary data.</text>
</comment>
<evidence type="ECO:0000256" key="2">
    <source>
        <dbReference type="SAM" id="MobiDB-lite"/>
    </source>
</evidence>
<dbReference type="RefSeq" id="XP_067082044.1">
    <property type="nucleotide sequence ID" value="XM_067225943.1"/>
</dbReference>
<sequence>MSDFVDINVNTQPARANTISWFDAISPGRASRVVTPATCPPPSSTNMSTKGIRQSDLAVTQRHQENDLTVSTICYDDESNSSLLRRLNSTVTPPRPHTNLTDGEMGASVVLGEYSTAAAASPQRRMVSSGAVPRSRRRCDDMYEEAVRGKLAKRQWAAAEQIRQSILERARIERDCTFQPQLSPYAKKLHRPSHLAPENRIYEELMRKSEWRAQKQKEHIEDELKGCTFRPLTVQAAKLKSSAHVHDSHIFSELYNHHEEQQYFRDELRPRVVQHLEQQILYKNPSNKIVSENKMSEVVERLISRGAIVQADRQRAKSAAISSETFKPAISTKSERIVSRQQDAGLLSEDVLERLMNPPKTMSQDRCQRREREEKLFDEDFKEICSEYLKGVRVSLRKELEKNFISAKFDALADYIHREEPDYKGCDSRVDKYPIKQLLKAAVSILSAEEGDELVHILTHSRSPALNRKGFVTLCLKALAVVEDPRSSALASLPPPPSNSGNGNRTGFVDNTDKNRRDRLNRLRHNMSPEEVAAIKASALERQQRRTEEELQRQRAKEEEEMRECTFRPQTTRKIPRECRSGRYTNVRITKGEMLRRAHIRKSRTESVETPSLDLPIPLVRDIFKKLKIPTAFPSPQRRAHSAGAHPGVCGKHRQIRTTAVLKSPKQRVKSTSRRSRAEGDQQGVATRAASAVDKKSHFPAKSKGKEEAACAAVPSEQSSEDAAETYTGRSFDGNPWPNAGALFRDAASEHGVFGGEGALTDLGRQLILQQLREYRSRQR</sequence>
<name>A0A1G4IG87_TRYEQ</name>
<keyword evidence="4" id="KW-1185">Reference proteome</keyword>
<evidence type="ECO:0000313" key="3">
    <source>
        <dbReference type="EMBL" id="SCU71370.1"/>
    </source>
</evidence>
<accession>A0A1G4IG87</accession>
<reference evidence="3" key="1">
    <citation type="submission" date="2016-09" db="EMBL/GenBank/DDBJ databases">
        <authorList>
            <person name="Hebert L."/>
            <person name="Moumen B."/>
        </authorList>
    </citation>
    <scope>NUCLEOTIDE SEQUENCE [LARGE SCALE GENOMIC DNA]</scope>
    <source>
        <strain evidence="3">OVI</strain>
    </source>
</reference>
<gene>
    <name evidence="3" type="ORF">TEOVI_000295100</name>
</gene>
<keyword evidence="1" id="KW-0175">Coiled coil</keyword>
<protein>
    <submittedName>
        <fullName evidence="3">Uncharacterized protein</fullName>
    </submittedName>
</protein>
<organism evidence="3 4">
    <name type="scientific">Trypanosoma equiperdum</name>
    <dbReference type="NCBI Taxonomy" id="5694"/>
    <lineage>
        <taxon>Eukaryota</taxon>
        <taxon>Discoba</taxon>
        <taxon>Euglenozoa</taxon>
        <taxon>Kinetoplastea</taxon>
        <taxon>Metakinetoplastina</taxon>
        <taxon>Trypanosomatida</taxon>
        <taxon>Trypanosomatidae</taxon>
        <taxon>Trypanosoma</taxon>
    </lineage>
</organism>
<evidence type="ECO:0000313" key="4">
    <source>
        <dbReference type="Proteomes" id="UP000195570"/>
    </source>
</evidence>
<dbReference type="EMBL" id="CZPT02001622">
    <property type="protein sequence ID" value="SCU71370.1"/>
    <property type="molecule type" value="Genomic_DNA"/>
</dbReference>
<evidence type="ECO:0000256" key="1">
    <source>
        <dbReference type="SAM" id="Coils"/>
    </source>
</evidence>
<dbReference type="GeneID" id="92376891"/>
<dbReference type="AlphaFoldDB" id="A0A1G4IG87"/>
<dbReference type="Proteomes" id="UP000195570">
    <property type="component" value="Unassembled WGS sequence"/>
</dbReference>
<feature type="region of interest" description="Disordered" evidence="2">
    <location>
        <begin position="634"/>
        <end position="743"/>
    </location>
</feature>
<feature type="region of interest" description="Disordered" evidence="2">
    <location>
        <begin position="488"/>
        <end position="515"/>
    </location>
</feature>
<proteinExistence type="predicted"/>
<dbReference type="PANTHER" id="PTHR37028">
    <property type="entry name" value="UNNAMED PRODUCT-RELATED"/>
    <property type="match status" value="1"/>
</dbReference>
<feature type="coiled-coil region" evidence="1">
    <location>
        <begin position="537"/>
        <end position="568"/>
    </location>
</feature>
<feature type="compositionally biased region" description="Basic residues" evidence="2">
    <location>
        <begin position="665"/>
        <end position="675"/>
    </location>
</feature>